<evidence type="ECO:0000256" key="2">
    <source>
        <dbReference type="ARBA" id="ARBA00022771"/>
    </source>
</evidence>
<evidence type="ECO:0000256" key="1">
    <source>
        <dbReference type="ARBA" id="ARBA00022723"/>
    </source>
</evidence>
<feature type="domain" description="RanBP2-type" evidence="4">
    <location>
        <begin position="78"/>
        <end position="97"/>
    </location>
</feature>
<keyword evidence="1" id="KW-0479">Metal-binding</keyword>
<comment type="caution">
    <text evidence="5">The sequence shown here is derived from an EMBL/GenBank/DDBJ whole genome shotgun (WGS) entry which is preliminary data.</text>
</comment>
<keyword evidence="6" id="KW-1185">Reference proteome</keyword>
<name>A0ABT7Y3X8_9VIBR</name>
<dbReference type="RefSeq" id="WP_289962805.1">
    <property type="nucleotide sequence ID" value="NZ_JAUEOZ010000002.1"/>
</dbReference>
<sequence>MKIYFAKHPPEAHIVAQMLQQSGIECEVRGESLFSLQGELPFNEDTFPHVWLIDIAKHAHAQELVEEYLRQRNEVKDWQCLECNEENEGQFGACWQCGATAPH</sequence>
<evidence type="ECO:0000313" key="5">
    <source>
        <dbReference type="EMBL" id="MDN2482755.1"/>
    </source>
</evidence>
<dbReference type="PROSITE" id="PS01358">
    <property type="entry name" value="ZF_RANBP2_1"/>
    <property type="match status" value="1"/>
</dbReference>
<protein>
    <submittedName>
        <fullName evidence="5">DUF2007 domain-containing protein</fullName>
    </submittedName>
</protein>
<gene>
    <name evidence="5" type="ORF">QWJ08_15555</name>
</gene>
<dbReference type="InterPro" id="IPR018551">
    <property type="entry name" value="DUF2007"/>
</dbReference>
<keyword evidence="3" id="KW-0862">Zinc</keyword>
<evidence type="ECO:0000259" key="4">
    <source>
        <dbReference type="PROSITE" id="PS01358"/>
    </source>
</evidence>
<evidence type="ECO:0000313" key="6">
    <source>
        <dbReference type="Proteomes" id="UP001169719"/>
    </source>
</evidence>
<evidence type="ECO:0000256" key="3">
    <source>
        <dbReference type="ARBA" id="ARBA00022833"/>
    </source>
</evidence>
<keyword evidence="2" id="KW-0863">Zinc-finger</keyword>
<dbReference type="Proteomes" id="UP001169719">
    <property type="component" value="Unassembled WGS sequence"/>
</dbReference>
<accession>A0ABT7Y3X8</accession>
<dbReference type="EMBL" id="JAUEOZ010000002">
    <property type="protein sequence ID" value="MDN2482755.1"/>
    <property type="molecule type" value="Genomic_DNA"/>
</dbReference>
<proteinExistence type="predicted"/>
<organism evidence="5 6">
    <name type="scientific">Vibrio agarivorans</name>
    <dbReference type="NCBI Taxonomy" id="153622"/>
    <lineage>
        <taxon>Bacteria</taxon>
        <taxon>Pseudomonadati</taxon>
        <taxon>Pseudomonadota</taxon>
        <taxon>Gammaproteobacteria</taxon>
        <taxon>Vibrionales</taxon>
        <taxon>Vibrionaceae</taxon>
        <taxon>Vibrio</taxon>
    </lineage>
</organism>
<dbReference type="InterPro" id="IPR001876">
    <property type="entry name" value="Znf_RanBP2"/>
</dbReference>
<reference evidence="5" key="1">
    <citation type="submission" date="2024-05" db="EMBL/GenBank/DDBJ databases">
        <title>Genome Sequences of Four Agar- Degrading Marine Bacteria.</title>
        <authorList>
            <person name="Phillips E.K."/>
            <person name="Shaffer J.C."/>
            <person name="Henson M.W."/>
            <person name="Temperton B."/>
            <person name="Thrash C.J."/>
            <person name="Martin M.O."/>
        </authorList>
    </citation>
    <scope>NUCLEOTIDE SEQUENCE</scope>
    <source>
        <strain evidence="5">EKP203</strain>
    </source>
</reference>
<dbReference type="Pfam" id="PF09413">
    <property type="entry name" value="DUF2007"/>
    <property type="match status" value="1"/>
</dbReference>